<feature type="compositionally biased region" description="Acidic residues" evidence="1">
    <location>
        <begin position="40"/>
        <end position="49"/>
    </location>
</feature>
<reference evidence="3" key="1">
    <citation type="submission" date="2025-08" db="UniProtKB">
        <authorList>
            <consortium name="RefSeq"/>
        </authorList>
    </citation>
    <scope>IDENTIFICATION</scope>
    <source>
        <tissue evidence="3">Leaf</tissue>
    </source>
</reference>
<accession>A0A6J1B579</accession>
<dbReference type="Proteomes" id="UP000504621">
    <property type="component" value="Unplaced"/>
</dbReference>
<dbReference type="AlphaFoldDB" id="A0A6J1B579"/>
<feature type="compositionally biased region" description="Acidic residues" evidence="1">
    <location>
        <begin position="18"/>
        <end position="32"/>
    </location>
</feature>
<feature type="region of interest" description="Disordered" evidence="1">
    <location>
        <begin position="1"/>
        <end position="106"/>
    </location>
</feature>
<dbReference type="OrthoDB" id="1714508at2759"/>
<feature type="compositionally biased region" description="Basic and acidic residues" evidence="1">
    <location>
        <begin position="343"/>
        <end position="364"/>
    </location>
</feature>
<dbReference type="Pfam" id="PF07818">
    <property type="entry name" value="HCNGP"/>
    <property type="match status" value="1"/>
</dbReference>
<organism evidence="2 3">
    <name type="scientific">Herrania umbratica</name>
    <dbReference type="NCBI Taxonomy" id="108875"/>
    <lineage>
        <taxon>Eukaryota</taxon>
        <taxon>Viridiplantae</taxon>
        <taxon>Streptophyta</taxon>
        <taxon>Embryophyta</taxon>
        <taxon>Tracheophyta</taxon>
        <taxon>Spermatophyta</taxon>
        <taxon>Magnoliopsida</taxon>
        <taxon>eudicotyledons</taxon>
        <taxon>Gunneridae</taxon>
        <taxon>Pentapetalae</taxon>
        <taxon>rosids</taxon>
        <taxon>malvids</taxon>
        <taxon>Malvales</taxon>
        <taxon>Malvaceae</taxon>
        <taxon>Byttnerioideae</taxon>
        <taxon>Herrania</taxon>
    </lineage>
</organism>
<proteinExistence type="predicted"/>
<evidence type="ECO:0000256" key="1">
    <source>
        <dbReference type="SAM" id="MobiDB-lite"/>
    </source>
</evidence>
<evidence type="ECO:0000313" key="3">
    <source>
        <dbReference type="RefSeq" id="XP_021294353.1"/>
    </source>
</evidence>
<feature type="compositionally biased region" description="Low complexity" evidence="1">
    <location>
        <begin position="85"/>
        <end position="98"/>
    </location>
</feature>
<dbReference type="InterPro" id="IPR012479">
    <property type="entry name" value="SAP30BP"/>
</dbReference>
<feature type="compositionally biased region" description="Basic and acidic residues" evidence="1">
    <location>
        <begin position="400"/>
        <end position="418"/>
    </location>
</feature>
<feature type="region of interest" description="Disordered" evidence="1">
    <location>
        <begin position="285"/>
        <end position="316"/>
    </location>
</feature>
<keyword evidence="2" id="KW-1185">Reference proteome</keyword>
<dbReference type="GO" id="GO:0005634">
    <property type="term" value="C:nucleus"/>
    <property type="evidence" value="ECO:0007669"/>
    <property type="project" value="TreeGrafter"/>
</dbReference>
<gene>
    <name evidence="3" type="primary">LOC110424162</name>
</gene>
<protein>
    <submittedName>
        <fullName evidence="3">Uncharacterized protein LOC110424162 isoform X1</fullName>
    </submittedName>
</protein>
<dbReference type="GeneID" id="110424162"/>
<name>A0A6J1B579_9ROSI</name>
<sequence>MASRKKESEGIALLSMYNDEDDEEMEDAEEDDYQQHQQGIEEEQQPEQENEYKGSNMEEDARTNDDTPPFPYQTSTPSQQPPQPSVSSPQQQLRVVSSKRSDRGRLTIVDYGHDEAAMSPEPEIDFLVQVQEGELGSSIEHQISNGEFQGKTPPAAVQVTPQLSNVEPSQPETMNNAVTESECVEVEEPVAVENVDPLDKFLPPPPKAKCSEELQRKIDKFLLLKRAGKSFNAEVRNRKDYRNPDFLLHAVRYQDIDQIGSCFSKDVFDPHGYDKSDYYDEIEADMKRERERKEQESKKNQKVEFVSGSSQPGAVLTAPKVGLPMAAVAAGGLPSAPTAVDNIVREGRQNKKSKWDKVDSDRRNPLPVGAQDSLSTVGAHTVLLSAANAGTGYTAFAQQKRRETEEKRSSERRLDRRS</sequence>
<dbReference type="RefSeq" id="XP_021294353.1">
    <property type="nucleotide sequence ID" value="XM_021438678.1"/>
</dbReference>
<feature type="region of interest" description="Disordered" evidence="1">
    <location>
        <begin position="332"/>
        <end position="418"/>
    </location>
</feature>
<feature type="compositionally biased region" description="Basic and acidic residues" evidence="1">
    <location>
        <begin position="285"/>
        <end position="302"/>
    </location>
</feature>
<dbReference type="PANTHER" id="PTHR13464">
    <property type="entry name" value="TRANSCRIPTIONAL REGULATOR PROTEIN HCNGP"/>
    <property type="match status" value="1"/>
</dbReference>
<dbReference type="GO" id="GO:0006355">
    <property type="term" value="P:regulation of DNA-templated transcription"/>
    <property type="evidence" value="ECO:0007669"/>
    <property type="project" value="InterPro"/>
</dbReference>
<evidence type="ECO:0000313" key="2">
    <source>
        <dbReference type="Proteomes" id="UP000504621"/>
    </source>
</evidence>
<dbReference type="PANTHER" id="PTHR13464:SF0">
    <property type="entry name" value="SAP30-BINDING PROTEIN"/>
    <property type="match status" value="1"/>
</dbReference>